<dbReference type="CDD" id="cd19092">
    <property type="entry name" value="AKR_BsYcsN_EcYdhF-like"/>
    <property type="match status" value="1"/>
</dbReference>
<dbReference type="FunFam" id="3.20.20.100:FF:000008">
    <property type="entry name" value="Aldo/keto reductase family oxidoreductase"/>
    <property type="match status" value="1"/>
</dbReference>
<keyword evidence="2" id="KW-0560">Oxidoreductase</keyword>
<dbReference type="EMBL" id="SSMQ01000007">
    <property type="protein sequence ID" value="TKD10196.1"/>
    <property type="molecule type" value="Genomic_DNA"/>
</dbReference>
<dbReference type="GO" id="GO:0005829">
    <property type="term" value="C:cytosol"/>
    <property type="evidence" value="ECO:0007669"/>
    <property type="project" value="TreeGrafter"/>
</dbReference>
<keyword evidence="6" id="KW-1185">Reference proteome</keyword>
<accession>A0A4U1JGI1</accession>
<evidence type="ECO:0000259" key="4">
    <source>
        <dbReference type="Pfam" id="PF00248"/>
    </source>
</evidence>
<proteinExistence type="inferred from homology"/>
<reference evidence="5 6" key="1">
    <citation type="submission" date="2019-04" db="EMBL/GenBank/DDBJ databases">
        <authorList>
            <person name="Li Y."/>
            <person name="Wang J."/>
        </authorList>
    </citation>
    <scope>NUCLEOTIDE SEQUENCE [LARGE SCALE GENOMIC DNA]</scope>
    <source>
        <strain evidence="5 6">DSM 14668</strain>
    </source>
</reference>
<dbReference type="SUPFAM" id="SSF51430">
    <property type="entry name" value="NAD(P)-linked oxidoreductase"/>
    <property type="match status" value="1"/>
</dbReference>
<feature type="domain" description="NADP-dependent oxidoreductase" evidence="4">
    <location>
        <begin position="24"/>
        <end position="298"/>
    </location>
</feature>
<dbReference type="PANTHER" id="PTHR43364:SF1">
    <property type="entry name" value="OXIDOREDUCTASE YDHF"/>
    <property type="match status" value="1"/>
</dbReference>
<dbReference type="InterPro" id="IPR036812">
    <property type="entry name" value="NAD(P)_OxRdtase_dom_sf"/>
</dbReference>
<dbReference type="Proteomes" id="UP000309215">
    <property type="component" value="Unassembled WGS sequence"/>
</dbReference>
<protein>
    <submittedName>
        <fullName evidence="5">Oxidoreductase</fullName>
    </submittedName>
</protein>
<dbReference type="GO" id="GO:0016491">
    <property type="term" value="F:oxidoreductase activity"/>
    <property type="evidence" value="ECO:0007669"/>
    <property type="project" value="UniProtKB-KW"/>
</dbReference>
<dbReference type="InterPro" id="IPR050523">
    <property type="entry name" value="AKR_Detox_Biosynth"/>
</dbReference>
<comment type="caution">
    <text evidence="5">The sequence shown here is derived from an EMBL/GenBank/DDBJ whole genome shotgun (WGS) entry which is preliminary data.</text>
</comment>
<dbReference type="AlphaFoldDB" id="A0A4U1JGI1"/>
<evidence type="ECO:0000256" key="1">
    <source>
        <dbReference type="ARBA" id="ARBA00022857"/>
    </source>
</evidence>
<gene>
    <name evidence="5" type="ORF">E8A74_09280</name>
</gene>
<evidence type="ECO:0000256" key="3">
    <source>
        <dbReference type="ARBA" id="ARBA00038157"/>
    </source>
</evidence>
<keyword evidence="1" id="KW-0521">NADP</keyword>
<evidence type="ECO:0000256" key="2">
    <source>
        <dbReference type="ARBA" id="ARBA00023002"/>
    </source>
</evidence>
<dbReference type="OrthoDB" id="9768793at2"/>
<organism evidence="5 6">
    <name type="scientific">Polyangium fumosum</name>
    <dbReference type="NCBI Taxonomy" id="889272"/>
    <lineage>
        <taxon>Bacteria</taxon>
        <taxon>Pseudomonadati</taxon>
        <taxon>Myxococcota</taxon>
        <taxon>Polyangia</taxon>
        <taxon>Polyangiales</taxon>
        <taxon>Polyangiaceae</taxon>
        <taxon>Polyangium</taxon>
    </lineage>
</organism>
<evidence type="ECO:0000313" key="6">
    <source>
        <dbReference type="Proteomes" id="UP000309215"/>
    </source>
</evidence>
<name>A0A4U1JGI1_9BACT</name>
<evidence type="ECO:0000313" key="5">
    <source>
        <dbReference type="EMBL" id="TKD10196.1"/>
    </source>
</evidence>
<dbReference type="Gene3D" id="3.20.20.100">
    <property type="entry name" value="NADP-dependent oxidoreductase domain"/>
    <property type="match status" value="1"/>
</dbReference>
<comment type="similarity">
    <text evidence="3">Belongs to the aldo/keto reductase family. Aldo/keto reductase 2 subfamily.</text>
</comment>
<sequence length="311" mass="34792">MTRVSITETNLRVRLAGEGPTVSRLVYGVWRLLDDPEGASVRRVLDKIHACLDCGITTFDHADIYGGYRCEETFGEALRASPGLREKIEIVTKCGIMLVDPARPENRIKHYDYSRRHIVSSVERSLRNLATDHLDVLLLHRPSPLLDPDEVAGTFERLRREGKVLHLGVSNFAPSQLEMLQSRLASRIVTNQVEVNPLRHDAFVDGTLDQCQRLGISPMAWSPTAGGRIFHGGGDVERRVRGALGELARKYAATPDAILFAWLLKHPSKMVPVLGTNRIDRIRTAASALAIELDLQDWFFLWTASTGWEVP</sequence>
<dbReference type="Pfam" id="PF00248">
    <property type="entry name" value="Aldo_ket_red"/>
    <property type="match status" value="1"/>
</dbReference>
<dbReference type="PANTHER" id="PTHR43364">
    <property type="entry name" value="NADH-SPECIFIC METHYLGLYOXAL REDUCTASE-RELATED"/>
    <property type="match status" value="1"/>
</dbReference>
<dbReference type="InterPro" id="IPR023210">
    <property type="entry name" value="NADP_OxRdtase_dom"/>
</dbReference>